<dbReference type="Gene3D" id="3.40.250.10">
    <property type="entry name" value="Rhodanese-like domain"/>
    <property type="match status" value="1"/>
</dbReference>
<sequence length="108" mass="12389">MIEIKEIMPEEVQQKLANGEKIELIDVREEEEVEEGMIPQAKHIRMNDIPAHLEAIDKERETIFICRSGARSGNVCAFLQERGYNNVINMVGGMLEYKGETKRKSELV</sequence>
<dbReference type="PANTHER" id="PTHR43031">
    <property type="entry name" value="FAD-DEPENDENT OXIDOREDUCTASE"/>
    <property type="match status" value="1"/>
</dbReference>
<dbReference type="SMART" id="SM00450">
    <property type="entry name" value="RHOD"/>
    <property type="match status" value="1"/>
</dbReference>
<dbReference type="CDD" id="cd00158">
    <property type="entry name" value="RHOD"/>
    <property type="match status" value="1"/>
</dbReference>
<evidence type="ECO:0000313" key="3">
    <source>
        <dbReference type="Proteomes" id="UP001165287"/>
    </source>
</evidence>
<dbReference type="InterPro" id="IPR050229">
    <property type="entry name" value="GlpE_sulfurtransferase"/>
</dbReference>
<dbReference type="Proteomes" id="UP001165287">
    <property type="component" value="Unassembled WGS sequence"/>
</dbReference>
<organism evidence="2 3">
    <name type="scientific">Metabacillus rhizolycopersici</name>
    <dbReference type="NCBI Taxonomy" id="2875709"/>
    <lineage>
        <taxon>Bacteria</taxon>
        <taxon>Bacillati</taxon>
        <taxon>Bacillota</taxon>
        <taxon>Bacilli</taxon>
        <taxon>Bacillales</taxon>
        <taxon>Bacillaceae</taxon>
        <taxon>Metabacillus</taxon>
    </lineage>
</organism>
<dbReference type="EMBL" id="JAIQUM010000044">
    <property type="protein sequence ID" value="MBZ5752030.1"/>
    <property type="molecule type" value="Genomic_DNA"/>
</dbReference>
<dbReference type="PANTHER" id="PTHR43031:SF17">
    <property type="entry name" value="SULFURTRANSFERASE YTWF-RELATED"/>
    <property type="match status" value="1"/>
</dbReference>
<dbReference type="InterPro" id="IPR001763">
    <property type="entry name" value="Rhodanese-like_dom"/>
</dbReference>
<protein>
    <submittedName>
        <fullName evidence="2">Rhodanese-like domain-containing protein</fullName>
    </submittedName>
</protein>
<name>A0ABS7UUN3_9BACI</name>
<evidence type="ECO:0000313" key="2">
    <source>
        <dbReference type="EMBL" id="MBZ5752030.1"/>
    </source>
</evidence>
<keyword evidence="3" id="KW-1185">Reference proteome</keyword>
<evidence type="ECO:0000259" key="1">
    <source>
        <dbReference type="PROSITE" id="PS50206"/>
    </source>
</evidence>
<proteinExistence type="predicted"/>
<reference evidence="2" key="1">
    <citation type="submission" date="2024-05" db="EMBL/GenBank/DDBJ databases">
        <title>Metabacillus sp. nov., isolated from the rhizosphere soil of tomato plants.</title>
        <authorList>
            <person name="Ma R."/>
        </authorList>
    </citation>
    <scope>NUCLEOTIDE SEQUENCE</scope>
    <source>
        <strain evidence="2">DBTR6</strain>
    </source>
</reference>
<feature type="domain" description="Rhodanese" evidence="1">
    <location>
        <begin position="18"/>
        <end position="106"/>
    </location>
</feature>
<dbReference type="InterPro" id="IPR036873">
    <property type="entry name" value="Rhodanese-like_dom_sf"/>
</dbReference>
<comment type="caution">
    <text evidence="2">The sequence shown here is derived from an EMBL/GenBank/DDBJ whole genome shotgun (WGS) entry which is preliminary data.</text>
</comment>
<dbReference type="Pfam" id="PF00581">
    <property type="entry name" value="Rhodanese"/>
    <property type="match status" value="1"/>
</dbReference>
<gene>
    <name evidence="2" type="ORF">K9V48_17675</name>
</gene>
<dbReference type="RefSeq" id="WP_224140409.1">
    <property type="nucleotide sequence ID" value="NZ_JAIQUM010000044.1"/>
</dbReference>
<accession>A0ABS7UUN3</accession>
<dbReference type="SUPFAM" id="SSF52821">
    <property type="entry name" value="Rhodanese/Cell cycle control phosphatase"/>
    <property type="match status" value="1"/>
</dbReference>
<dbReference type="PROSITE" id="PS50206">
    <property type="entry name" value="RHODANESE_3"/>
    <property type="match status" value="1"/>
</dbReference>